<dbReference type="OrthoDB" id="2576233at2759"/>
<reference evidence="2 3" key="1">
    <citation type="submission" date="2014-04" db="EMBL/GenBank/DDBJ databases">
        <authorList>
            <consortium name="DOE Joint Genome Institute"/>
            <person name="Kuo A."/>
            <person name="Kohler A."/>
            <person name="Costa M.D."/>
            <person name="Nagy L.G."/>
            <person name="Floudas D."/>
            <person name="Copeland A."/>
            <person name="Barry K.W."/>
            <person name="Cichocki N."/>
            <person name="Veneault-Fourrey C."/>
            <person name="LaButti K."/>
            <person name="Lindquist E.A."/>
            <person name="Lipzen A."/>
            <person name="Lundell T."/>
            <person name="Morin E."/>
            <person name="Murat C."/>
            <person name="Sun H."/>
            <person name="Tunlid A."/>
            <person name="Henrissat B."/>
            <person name="Grigoriev I.V."/>
            <person name="Hibbett D.S."/>
            <person name="Martin F."/>
            <person name="Nordberg H.P."/>
            <person name="Cantor M.N."/>
            <person name="Hua S.X."/>
        </authorList>
    </citation>
    <scope>NUCLEOTIDE SEQUENCE [LARGE SCALE GENOMIC DNA]</scope>
    <source>
        <strain evidence="2 3">Marx 270</strain>
    </source>
</reference>
<dbReference type="AlphaFoldDB" id="A0A0C3PFC7"/>
<dbReference type="Pfam" id="PF20722">
    <property type="entry name" value="DUF6830"/>
    <property type="match status" value="1"/>
</dbReference>
<evidence type="ECO:0000259" key="1">
    <source>
        <dbReference type="Pfam" id="PF20722"/>
    </source>
</evidence>
<protein>
    <recommendedName>
        <fullName evidence="1">DUF6830 domain-containing protein</fullName>
    </recommendedName>
</protein>
<dbReference type="HOGENOM" id="CLU_006344_10_2_1"/>
<reference evidence="3" key="2">
    <citation type="submission" date="2015-01" db="EMBL/GenBank/DDBJ databases">
        <title>Evolutionary Origins and Diversification of the Mycorrhizal Mutualists.</title>
        <authorList>
            <consortium name="DOE Joint Genome Institute"/>
            <consortium name="Mycorrhizal Genomics Consortium"/>
            <person name="Kohler A."/>
            <person name="Kuo A."/>
            <person name="Nagy L.G."/>
            <person name="Floudas D."/>
            <person name="Copeland A."/>
            <person name="Barry K.W."/>
            <person name="Cichocki N."/>
            <person name="Veneault-Fourrey C."/>
            <person name="LaButti K."/>
            <person name="Lindquist E.A."/>
            <person name="Lipzen A."/>
            <person name="Lundell T."/>
            <person name="Morin E."/>
            <person name="Murat C."/>
            <person name="Riley R."/>
            <person name="Ohm R."/>
            <person name="Sun H."/>
            <person name="Tunlid A."/>
            <person name="Henrissat B."/>
            <person name="Grigoriev I.V."/>
            <person name="Hibbett D.S."/>
            <person name="Martin F."/>
        </authorList>
    </citation>
    <scope>NUCLEOTIDE SEQUENCE [LARGE SCALE GENOMIC DNA]</scope>
    <source>
        <strain evidence="3">Marx 270</strain>
    </source>
</reference>
<dbReference type="Pfam" id="PF18759">
    <property type="entry name" value="Plavaka"/>
    <property type="match status" value="2"/>
</dbReference>
<evidence type="ECO:0000313" key="2">
    <source>
        <dbReference type="EMBL" id="KIO06619.1"/>
    </source>
</evidence>
<dbReference type="InParanoid" id="A0A0C3PFC7"/>
<accession>A0A0C3PFC7</accession>
<dbReference type="InterPro" id="IPR049233">
    <property type="entry name" value="DUF6830"/>
</dbReference>
<sequence length="812" mass="93120">MRRSQPSGREHSPYFPFIDRDEWELGKFLYTHFTQVQIDDFLKLRWVTRGSPTSFHSAKELLSQLDAIPKGPTWHCTKIHTEGYITKEPVYLYWRDALEVVRDIFGNPVFAKHMEYDPYQIFEGMDREYGEWMSGDEAYRIQDQLPEGATIIPVVLASDKAPVTRMTGDIKMHPLFLTIANINSEVRMKVTSHAWSCIAYTPSPEFIAHSEFRSVLEARVWHRCVDIVCAGLKLAARTGTFMSDPSSVTRYCFTPLAAYIADLPEQLMIACLHALCQDTDPWNLSNFLPKAKMQHLSGVQLPFWRDWASSDPCVFLVGELLHSGHKFFFDHPFKWCRELLGHDELDMRYCTQHKRVGTRHFNGVSHISQMTGREHRDLQRTIVATIAGLADPDFTCAIRAIIDFLYRAQSPTFTTSSINAMGESLAEFHAHKDSILEMGVRRGKSGKIDHFRIPKIELLQSFGRNIRDVGSLIQYTADVSERLLITHCKDPFTRTNRQRTSFTKQIVLLLDHEESIRQFDLYSLLSERGINLTNTPCVESNVPQYIDPTLEWVQRVAPEEVNSFHGPRVFRNHFLKGILSEDSTTTFHVTVQTDFADKTSNYLVDTYNLPDFPVLLRAYIDAFPGNHSRLHGRLLKGWRKFRLQLQSRLYPRNLLPSQQVQALPPSTEHPLGKCDAVLVHHRPSSGIPTIVAQVRTVFAFSSRGSALPTGLSDPLLYVQYFTFTATPSDQPDVGMYAVERMFVNNPEDGTRSRVGAIISLLDVIHAVELIPKYGTVANRGVTSETCLELYDRFYLNNFTDTEWYYTMYQDYQ</sequence>
<keyword evidence="3" id="KW-1185">Reference proteome</keyword>
<dbReference type="EMBL" id="KN831962">
    <property type="protein sequence ID" value="KIO06619.1"/>
    <property type="molecule type" value="Genomic_DNA"/>
</dbReference>
<dbReference type="Proteomes" id="UP000054217">
    <property type="component" value="Unassembled WGS sequence"/>
</dbReference>
<gene>
    <name evidence="2" type="ORF">M404DRAFT_138348</name>
</gene>
<evidence type="ECO:0000313" key="3">
    <source>
        <dbReference type="Proteomes" id="UP000054217"/>
    </source>
</evidence>
<feature type="domain" description="DUF6830" evidence="1">
    <location>
        <begin position="583"/>
        <end position="689"/>
    </location>
</feature>
<proteinExistence type="predicted"/>
<name>A0A0C3PFC7_PISTI</name>
<organism evidence="2 3">
    <name type="scientific">Pisolithus tinctorius Marx 270</name>
    <dbReference type="NCBI Taxonomy" id="870435"/>
    <lineage>
        <taxon>Eukaryota</taxon>
        <taxon>Fungi</taxon>
        <taxon>Dikarya</taxon>
        <taxon>Basidiomycota</taxon>
        <taxon>Agaricomycotina</taxon>
        <taxon>Agaricomycetes</taxon>
        <taxon>Agaricomycetidae</taxon>
        <taxon>Boletales</taxon>
        <taxon>Sclerodermatineae</taxon>
        <taxon>Pisolithaceae</taxon>
        <taxon>Pisolithus</taxon>
    </lineage>
</organism>
<dbReference type="InterPro" id="IPR041078">
    <property type="entry name" value="Plavaka"/>
</dbReference>